<protein>
    <submittedName>
        <fullName evidence="2">Uncharacterized protein</fullName>
    </submittedName>
</protein>
<sequence>MSSWEQVIGQVHLSLPDVSRLLIGHWIDEVLDTISDARQGRWAFLFRRGTLTVPAVISAGTVTATNGLKTVGGVGTSWTDEKDKFFRIGTNFPPYLISDTDPVGQVLTLNRAYEDVTVAGAAYEIFKHIISLDSTVAFLDDDAIVEPRNNLPVDRVTQALLTSIDPNRTERGDVVRYVDAGENAAGLREVEIHPIPTQVNVLEYRAFIKLVRGLDTASIPQFLSESLILDGALSKGFDYPLSRFKDGQKGTKHGAKFEGGLALLRQKNSASTSDEILPPTGGLLESLPLSDD</sequence>
<accession>A0A0F9EFM2</accession>
<evidence type="ECO:0000256" key="1">
    <source>
        <dbReference type="SAM" id="MobiDB-lite"/>
    </source>
</evidence>
<comment type="caution">
    <text evidence="2">The sequence shown here is derived from an EMBL/GenBank/DDBJ whole genome shotgun (WGS) entry which is preliminary data.</text>
</comment>
<name>A0A0F9EFM2_9ZZZZ</name>
<dbReference type="EMBL" id="LAZR01025134">
    <property type="protein sequence ID" value="KKL72873.1"/>
    <property type="molecule type" value="Genomic_DNA"/>
</dbReference>
<feature type="non-terminal residue" evidence="2">
    <location>
        <position position="292"/>
    </location>
</feature>
<evidence type="ECO:0000313" key="2">
    <source>
        <dbReference type="EMBL" id="KKL72873.1"/>
    </source>
</evidence>
<feature type="region of interest" description="Disordered" evidence="1">
    <location>
        <begin position="269"/>
        <end position="292"/>
    </location>
</feature>
<organism evidence="2">
    <name type="scientific">marine sediment metagenome</name>
    <dbReference type="NCBI Taxonomy" id="412755"/>
    <lineage>
        <taxon>unclassified sequences</taxon>
        <taxon>metagenomes</taxon>
        <taxon>ecological metagenomes</taxon>
    </lineage>
</organism>
<dbReference type="AlphaFoldDB" id="A0A0F9EFM2"/>
<proteinExistence type="predicted"/>
<gene>
    <name evidence="2" type="ORF">LCGC14_2080580</name>
</gene>
<reference evidence="2" key="1">
    <citation type="journal article" date="2015" name="Nature">
        <title>Complex archaea that bridge the gap between prokaryotes and eukaryotes.</title>
        <authorList>
            <person name="Spang A."/>
            <person name="Saw J.H."/>
            <person name="Jorgensen S.L."/>
            <person name="Zaremba-Niedzwiedzka K."/>
            <person name="Martijn J."/>
            <person name="Lind A.E."/>
            <person name="van Eijk R."/>
            <person name="Schleper C."/>
            <person name="Guy L."/>
            <person name="Ettema T.J."/>
        </authorList>
    </citation>
    <scope>NUCLEOTIDE SEQUENCE</scope>
</reference>